<reference evidence="2" key="1">
    <citation type="submission" date="2020-04" db="EMBL/GenBank/DDBJ databases">
        <title>Deep metagenomics examines the oral microbiome during advanced dental caries in children, revealing novel taxa and co-occurrences with host molecules.</title>
        <authorList>
            <person name="Baker J.L."/>
            <person name="Morton J.T."/>
            <person name="Dinis M."/>
            <person name="Alvarez R."/>
            <person name="Tran N.C."/>
            <person name="Knight R."/>
            <person name="Edlund A."/>
        </authorList>
    </citation>
    <scope>NUCLEOTIDE SEQUENCE</scope>
    <source>
        <strain evidence="2">JCVI_32_bin.24</strain>
    </source>
</reference>
<keyword evidence="1" id="KW-0472">Membrane</keyword>
<evidence type="ECO:0000256" key="1">
    <source>
        <dbReference type="SAM" id="Phobius"/>
    </source>
</evidence>
<keyword evidence="1" id="KW-1133">Transmembrane helix</keyword>
<accession>A0A930BTK1</accession>
<keyword evidence="1" id="KW-0812">Transmembrane</keyword>
<gene>
    <name evidence="2" type="ORF">HXL68_12345</name>
</gene>
<sequence length="135" mass="14774">MSQAAGDEEGREGLFAALKNLVATLIAIGKTRTELLVTELEEEKFRLMSLWAKAIGAAFLLALGVVMLVCCVALAFWEQRVVVFGIFAVLFGSGGFFLVASLKRQASQPSKMFKASLAELEADMAQLRRHRKPPE</sequence>
<comment type="caution">
    <text evidence="2">The sequence shown here is derived from an EMBL/GenBank/DDBJ whole genome shotgun (WGS) entry which is preliminary data.</text>
</comment>
<feature type="transmembrane region" description="Helical" evidence="1">
    <location>
        <begin position="82"/>
        <end position="102"/>
    </location>
</feature>
<organism evidence="2 3">
    <name type="scientific">Dechloromonas agitata</name>
    <dbReference type="NCBI Taxonomy" id="73030"/>
    <lineage>
        <taxon>Bacteria</taxon>
        <taxon>Pseudomonadati</taxon>
        <taxon>Pseudomonadota</taxon>
        <taxon>Betaproteobacteria</taxon>
        <taxon>Rhodocyclales</taxon>
        <taxon>Azonexaceae</taxon>
        <taxon>Dechloromonas</taxon>
    </lineage>
</organism>
<evidence type="ECO:0000313" key="2">
    <source>
        <dbReference type="EMBL" id="MBF1165814.1"/>
    </source>
</evidence>
<dbReference type="EMBL" id="JABZMI010000283">
    <property type="protein sequence ID" value="MBF1165814.1"/>
    <property type="molecule type" value="Genomic_DNA"/>
</dbReference>
<dbReference type="InterPro" id="IPR009937">
    <property type="entry name" value="Phage_holin_3_6"/>
</dbReference>
<name>A0A930BTK1_9RHOO</name>
<protein>
    <submittedName>
        <fullName evidence="2">Phage holin family protein</fullName>
    </submittedName>
</protein>
<dbReference type="Pfam" id="PF07332">
    <property type="entry name" value="Phage_holin_3_6"/>
    <property type="match status" value="1"/>
</dbReference>
<dbReference type="AlphaFoldDB" id="A0A930BTK1"/>
<proteinExistence type="predicted"/>
<dbReference type="Proteomes" id="UP000718593">
    <property type="component" value="Unassembled WGS sequence"/>
</dbReference>
<evidence type="ECO:0000313" key="3">
    <source>
        <dbReference type="Proteomes" id="UP000718593"/>
    </source>
</evidence>
<feature type="transmembrane region" description="Helical" evidence="1">
    <location>
        <begin position="54"/>
        <end position="76"/>
    </location>
</feature>